<evidence type="ECO:0000256" key="1">
    <source>
        <dbReference type="SAM" id="Phobius"/>
    </source>
</evidence>
<feature type="transmembrane region" description="Helical" evidence="1">
    <location>
        <begin position="33"/>
        <end position="52"/>
    </location>
</feature>
<dbReference type="Ensembl" id="ENSCINT00000034338.1">
    <property type="protein sequence ID" value="ENSCINP00000030743.1"/>
    <property type="gene ID" value="ENSCING00000022321.1"/>
</dbReference>
<dbReference type="AlphaFoldDB" id="H2XM61"/>
<dbReference type="Proteomes" id="UP000008144">
    <property type="component" value="Chromosome 1"/>
</dbReference>
<sequence length="205" mass="22098">MTTVNQNLGESQVPTERSIPGAKYAKIYRSLGISQLILGTLSVFFAIAALLINSTASSYMVEVGSGIWCGFFFLLAGGISMHAATKPYSCKIIAGMVLCIFAALFASVLTIISIVYALQYDTQYMYYNNYSSSGKNEAAVAFHALLAITGFIELVLSIVHSAFFCVASCCASCSKNTSNNHNQVMMVHVPNTGQTMYLQQPIAYG</sequence>
<keyword evidence="3" id="KW-1185">Reference proteome</keyword>
<feature type="transmembrane region" description="Helical" evidence="1">
    <location>
        <begin position="138"/>
        <end position="159"/>
    </location>
</feature>
<dbReference type="InterPro" id="IPR030417">
    <property type="entry name" value="MS4A"/>
</dbReference>
<evidence type="ECO:0008006" key="4">
    <source>
        <dbReference type="Google" id="ProtNLM"/>
    </source>
</evidence>
<reference evidence="2" key="2">
    <citation type="journal article" date="2008" name="Genome Biol.">
        <title>Improved genome assembly and evidence-based global gene model set for the chordate Ciona intestinalis: new insight into intron and operon populations.</title>
        <authorList>
            <person name="Satou Y."/>
            <person name="Mineta K."/>
            <person name="Ogasawara M."/>
            <person name="Sasakura Y."/>
            <person name="Shoguchi E."/>
            <person name="Ueno K."/>
            <person name="Yamada L."/>
            <person name="Matsumoto J."/>
            <person name="Wasserscheid J."/>
            <person name="Dewar K."/>
            <person name="Wiley G.B."/>
            <person name="Macmil S.L."/>
            <person name="Roe B.A."/>
            <person name="Zeller R.W."/>
            <person name="Hastings K.E."/>
            <person name="Lemaire P."/>
            <person name="Lindquist E."/>
            <person name="Endo T."/>
            <person name="Hotta K."/>
            <person name="Inaba K."/>
        </authorList>
    </citation>
    <scope>NUCLEOTIDE SEQUENCE [LARGE SCALE GENOMIC DNA]</scope>
    <source>
        <strain evidence="2">wild type</strain>
    </source>
</reference>
<keyword evidence="1" id="KW-1133">Transmembrane helix</keyword>
<dbReference type="InParanoid" id="H2XM61"/>
<keyword evidence="1" id="KW-0472">Membrane</keyword>
<dbReference type="OMA" id="IFIVEET"/>
<organism evidence="2 3">
    <name type="scientific">Ciona intestinalis</name>
    <name type="common">Transparent sea squirt</name>
    <name type="synonym">Ascidia intestinalis</name>
    <dbReference type="NCBI Taxonomy" id="7719"/>
    <lineage>
        <taxon>Eukaryota</taxon>
        <taxon>Metazoa</taxon>
        <taxon>Chordata</taxon>
        <taxon>Tunicata</taxon>
        <taxon>Ascidiacea</taxon>
        <taxon>Phlebobranchia</taxon>
        <taxon>Cionidae</taxon>
        <taxon>Ciona</taxon>
    </lineage>
</organism>
<accession>H2XM61</accession>
<feature type="transmembrane region" description="Helical" evidence="1">
    <location>
        <begin position="92"/>
        <end position="118"/>
    </location>
</feature>
<proteinExistence type="predicted"/>
<reference evidence="2" key="4">
    <citation type="submission" date="2025-09" db="UniProtKB">
        <authorList>
            <consortium name="Ensembl"/>
        </authorList>
    </citation>
    <scope>IDENTIFICATION</scope>
</reference>
<evidence type="ECO:0000313" key="3">
    <source>
        <dbReference type="Proteomes" id="UP000008144"/>
    </source>
</evidence>
<feature type="transmembrane region" description="Helical" evidence="1">
    <location>
        <begin position="58"/>
        <end position="80"/>
    </location>
</feature>
<dbReference type="HOGENOM" id="CLU_1377680_0_0_1"/>
<name>H2XM61_CIOIN</name>
<dbReference type="EMBL" id="EAAA01000068">
    <property type="status" value="NOT_ANNOTATED_CDS"/>
    <property type="molecule type" value="Genomic_DNA"/>
</dbReference>
<keyword evidence="1" id="KW-0812">Transmembrane</keyword>
<dbReference type="PANTHER" id="PTHR23320:SF165">
    <property type="entry name" value="MARVEL DOMAIN-CONTAINING PROTEIN"/>
    <property type="match status" value="1"/>
</dbReference>
<dbReference type="GeneTree" id="ENSGT01150000289052"/>
<dbReference type="PANTHER" id="PTHR23320">
    <property type="entry name" value="MEMBRANE-SPANNING 4-DOMAINS SUBFAMILY A MS4A -RELATED"/>
    <property type="match status" value="1"/>
</dbReference>
<reference evidence="3" key="1">
    <citation type="journal article" date="2002" name="Science">
        <title>The draft genome of Ciona intestinalis: insights into chordate and vertebrate origins.</title>
        <authorList>
            <person name="Dehal P."/>
            <person name="Satou Y."/>
            <person name="Campbell R.K."/>
            <person name="Chapman J."/>
            <person name="Degnan B."/>
            <person name="De Tomaso A."/>
            <person name="Davidson B."/>
            <person name="Di Gregorio A."/>
            <person name="Gelpke M."/>
            <person name="Goodstein D.M."/>
            <person name="Harafuji N."/>
            <person name="Hastings K.E."/>
            <person name="Ho I."/>
            <person name="Hotta K."/>
            <person name="Huang W."/>
            <person name="Kawashima T."/>
            <person name="Lemaire P."/>
            <person name="Martinez D."/>
            <person name="Meinertzhagen I.A."/>
            <person name="Necula S."/>
            <person name="Nonaka M."/>
            <person name="Putnam N."/>
            <person name="Rash S."/>
            <person name="Saiga H."/>
            <person name="Satake M."/>
            <person name="Terry A."/>
            <person name="Yamada L."/>
            <person name="Wang H.G."/>
            <person name="Awazu S."/>
            <person name="Azumi K."/>
            <person name="Boore J."/>
            <person name="Branno M."/>
            <person name="Chin-Bow S."/>
            <person name="DeSantis R."/>
            <person name="Doyle S."/>
            <person name="Francino P."/>
            <person name="Keys D.N."/>
            <person name="Haga S."/>
            <person name="Hayashi H."/>
            <person name="Hino K."/>
            <person name="Imai K.S."/>
            <person name="Inaba K."/>
            <person name="Kano S."/>
            <person name="Kobayashi K."/>
            <person name="Kobayashi M."/>
            <person name="Lee B.I."/>
            <person name="Makabe K.W."/>
            <person name="Manohar C."/>
            <person name="Matassi G."/>
            <person name="Medina M."/>
            <person name="Mochizuki Y."/>
            <person name="Mount S."/>
            <person name="Morishita T."/>
            <person name="Miura S."/>
            <person name="Nakayama A."/>
            <person name="Nishizaka S."/>
            <person name="Nomoto H."/>
            <person name="Ohta F."/>
            <person name="Oishi K."/>
            <person name="Rigoutsos I."/>
            <person name="Sano M."/>
            <person name="Sasaki A."/>
            <person name="Sasakura Y."/>
            <person name="Shoguchi E."/>
            <person name="Shin-i T."/>
            <person name="Spagnuolo A."/>
            <person name="Stainier D."/>
            <person name="Suzuki M.M."/>
            <person name="Tassy O."/>
            <person name="Takatori N."/>
            <person name="Tokuoka M."/>
            <person name="Yagi K."/>
            <person name="Yoshizaki F."/>
            <person name="Wada S."/>
            <person name="Zhang C."/>
            <person name="Hyatt P.D."/>
            <person name="Larimer F."/>
            <person name="Detter C."/>
            <person name="Doggett N."/>
            <person name="Glavina T."/>
            <person name="Hawkins T."/>
            <person name="Richardson P."/>
            <person name="Lucas S."/>
            <person name="Kohara Y."/>
            <person name="Levine M."/>
            <person name="Satoh N."/>
            <person name="Rokhsar D.S."/>
        </authorList>
    </citation>
    <scope>NUCLEOTIDE SEQUENCE [LARGE SCALE GENOMIC DNA]</scope>
</reference>
<protein>
    <recommendedName>
        <fullName evidence="4">MARVEL domain-containing protein</fullName>
    </recommendedName>
</protein>
<evidence type="ECO:0000313" key="2">
    <source>
        <dbReference type="Ensembl" id="ENSCINP00000030743.1"/>
    </source>
</evidence>
<reference evidence="2" key="3">
    <citation type="submission" date="2025-08" db="UniProtKB">
        <authorList>
            <consortium name="Ensembl"/>
        </authorList>
    </citation>
    <scope>IDENTIFICATION</scope>
</reference>